<comment type="caution">
    <text evidence="2">The sequence shown here is derived from an EMBL/GenBank/DDBJ whole genome shotgun (WGS) entry which is preliminary data.</text>
</comment>
<name>A0A1V9FUX3_9BACT</name>
<organism evidence="2 3">
    <name type="scientific">Niastella populi</name>
    <dbReference type="NCBI Taxonomy" id="550983"/>
    <lineage>
        <taxon>Bacteria</taxon>
        <taxon>Pseudomonadati</taxon>
        <taxon>Bacteroidota</taxon>
        <taxon>Chitinophagia</taxon>
        <taxon>Chitinophagales</taxon>
        <taxon>Chitinophagaceae</taxon>
        <taxon>Niastella</taxon>
    </lineage>
</organism>
<feature type="signal peptide" evidence="1">
    <location>
        <begin position="1"/>
        <end position="30"/>
    </location>
</feature>
<keyword evidence="1" id="KW-0732">Signal</keyword>
<proteinExistence type="predicted"/>
<evidence type="ECO:0000313" key="3">
    <source>
        <dbReference type="Proteomes" id="UP000192276"/>
    </source>
</evidence>
<keyword evidence="3" id="KW-1185">Reference proteome</keyword>
<evidence type="ECO:0000256" key="1">
    <source>
        <dbReference type="SAM" id="SignalP"/>
    </source>
</evidence>
<evidence type="ECO:0008006" key="4">
    <source>
        <dbReference type="Google" id="ProtNLM"/>
    </source>
</evidence>
<reference evidence="3" key="1">
    <citation type="submission" date="2016-04" db="EMBL/GenBank/DDBJ databases">
        <authorList>
            <person name="Chen L."/>
            <person name="Zhuang W."/>
            <person name="Wang G."/>
        </authorList>
    </citation>
    <scope>NUCLEOTIDE SEQUENCE [LARGE SCALE GENOMIC DNA]</scope>
    <source>
        <strain evidence="3">208</strain>
    </source>
</reference>
<accession>A0A1V9FUX3</accession>
<gene>
    <name evidence="2" type="ORF">A4R26_17920</name>
</gene>
<sequence>MNSQTDMLFLHLMKTLLLFLFLAVGQFALAQDEPGYPDMRCWSIRNNDTSDRYIFADTALIRISPDTRQPPADTLFAGDNITVTGVAANALTIRGLKGPWLKINYTKNGHAKTGYIWQGLVSCRELRRGDVKFVLGIERRADSVIGSGKDKVIRQRFLVKLKVVQQGVVRAIAGFITDNDESANFCDGKVMSGMGLSNVQHILDITFSGGACGVPSYDYYFAFTKTGQLIRFPEKFNVGDAGVYYHEETFTFPNEKNGKPDSILWKMTEAEAAEETDKNGEPKYKVTASKSATYTWDGVNEKLSGQAGK</sequence>
<dbReference type="Proteomes" id="UP000192276">
    <property type="component" value="Unassembled WGS sequence"/>
</dbReference>
<evidence type="ECO:0000313" key="2">
    <source>
        <dbReference type="EMBL" id="OQP62159.1"/>
    </source>
</evidence>
<dbReference type="AlphaFoldDB" id="A0A1V9FUX3"/>
<feature type="chain" id="PRO_5013139454" description="SH3b domain-containing protein" evidence="1">
    <location>
        <begin position="31"/>
        <end position="309"/>
    </location>
</feature>
<protein>
    <recommendedName>
        <fullName evidence="4">SH3b domain-containing protein</fullName>
    </recommendedName>
</protein>
<dbReference type="EMBL" id="LWBP01000123">
    <property type="protein sequence ID" value="OQP62159.1"/>
    <property type="molecule type" value="Genomic_DNA"/>
</dbReference>
<dbReference type="STRING" id="550983.A4R26_17920"/>